<dbReference type="InterPro" id="IPR029787">
    <property type="entry name" value="Nucleotide_cyclase"/>
</dbReference>
<feature type="domain" description="GGDEF" evidence="3">
    <location>
        <begin position="496"/>
        <end position="629"/>
    </location>
</feature>
<dbReference type="SUPFAM" id="SSF55785">
    <property type="entry name" value="PYP-like sensor domain (PAS domain)"/>
    <property type="match status" value="1"/>
</dbReference>
<dbReference type="FunFam" id="3.30.70.270:FF:000001">
    <property type="entry name" value="Diguanylate cyclase domain protein"/>
    <property type="match status" value="1"/>
</dbReference>
<evidence type="ECO:0000259" key="3">
    <source>
        <dbReference type="PROSITE" id="PS50887"/>
    </source>
</evidence>
<dbReference type="AlphaFoldDB" id="A0A4R3J7I0"/>
<dbReference type="NCBIfam" id="TIGR00254">
    <property type="entry name" value="GGDEF"/>
    <property type="match status" value="1"/>
</dbReference>
<dbReference type="Proteomes" id="UP000295304">
    <property type="component" value="Unassembled WGS sequence"/>
</dbReference>
<dbReference type="PROSITE" id="PS50887">
    <property type="entry name" value="GGDEF"/>
    <property type="match status" value="1"/>
</dbReference>
<dbReference type="InterPro" id="IPR000700">
    <property type="entry name" value="PAS-assoc_C"/>
</dbReference>
<proteinExistence type="predicted"/>
<keyword evidence="1" id="KW-0812">Transmembrane</keyword>
<name>A0A4R3J7I0_9PROT</name>
<dbReference type="PANTHER" id="PTHR46663">
    <property type="entry name" value="DIGUANYLATE CYCLASE DGCT-RELATED"/>
    <property type="match status" value="1"/>
</dbReference>
<dbReference type="InterPro" id="IPR052163">
    <property type="entry name" value="DGC-Regulatory_Protein"/>
</dbReference>
<gene>
    <name evidence="4" type="ORF">EDD55_108115</name>
</gene>
<evidence type="ECO:0000313" key="4">
    <source>
        <dbReference type="EMBL" id="TCS61315.1"/>
    </source>
</evidence>
<organism evidence="4 5">
    <name type="scientific">Varunaivibrio sulfuroxidans</name>
    <dbReference type="NCBI Taxonomy" id="1773489"/>
    <lineage>
        <taxon>Bacteria</taxon>
        <taxon>Pseudomonadati</taxon>
        <taxon>Pseudomonadota</taxon>
        <taxon>Alphaproteobacteria</taxon>
        <taxon>Rhodospirillales</taxon>
        <taxon>Magnetovibrionaceae</taxon>
        <taxon>Varunaivibrio</taxon>
    </lineage>
</organism>
<dbReference type="CDD" id="cd01949">
    <property type="entry name" value="GGDEF"/>
    <property type="match status" value="1"/>
</dbReference>
<dbReference type="Pfam" id="PF13426">
    <property type="entry name" value="PAS_9"/>
    <property type="match status" value="1"/>
</dbReference>
<keyword evidence="1" id="KW-0472">Membrane</keyword>
<dbReference type="InterPro" id="IPR054327">
    <property type="entry name" value="His-kinase-like_sensor"/>
</dbReference>
<keyword evidence="5" id="KW-1185">Reference proteome</keyword>
<evidence type="ECO:0000259" key="2">
    <source>
        <dbReference type="PROSITE" id="PS50113"/>
    </source>
</evidence>
<evidence type="ECO:0000313" key="5">
    <source>
        <dbReference type="Proteomes" id="UP000295304"/>
    </source>
</evidence>
<dbReference type="InterPro" id="IPR000160">
    <property type="entry name" value="GGDEF_dom"/>
</dbReference>
<dbReference type="SUPFAM" id="SSF55073">
    <property type="entry name" value="Nucleotide cyclase"/>
    <property type="match status" value="1"/>
</dbReference>
<reference evidence="4 5" key="1">
    <citation type="submission" date="2019-03" db="EMBL/GenBank/DDBJ databases">
        <title>Genomic Encyclopedia of Type Strains, Phase IV (KMG-IV): sequencing the most valuable type-strain genomes for metagenomic binning, comparative biology and taxonomic classification.</title>
        <authorList>
            <person name="Goeker M."/>
        </authorList>
    </citation>
    <scope>NUCLEOTIDE SEQUENCE [LARGE SCALE GENOMIC DNA]</scope>
    <source>
        <strain evidence="4 5">DSM 101688</strain>
    </source>
</reference>
<sequence length="632" mass="70417">MRLKSRMMIVTLAGVVFAALLFGLFIFTVRQDYLALQKQTTIRAESIARALEEHVLRTYNEAKDSLDDVGWDVQSRLRDTGMTRAAVDRALRNFDRLPSSVSVIELIAEDGKVLGEIGKDVNDVGRSYAKKAFFQAHKNVARNVGGVVTRDYRPPFRIDLYRPDATETWSRAAVVIVISRAVYSQKGFAGIVMAVMSPSFLDRFFHSFTLDGLDSMTVYTRGGVVLARAPFGDKFIGRSYAHASLFRKIIPMAPVGVTQGPKSADVIQRRIAHRVVSGTPFVVTVSVRDSWNRALWNSELRILLPLFTIAFVGVAVFGFFLSRYVRRLSEARKTLKAEVAFTSALLDMEGSILIVLNADGRIVRFNRMARAATGFALAEVLDTPMRRLLCNEDDVAAFEAMLVNVQGSAEHRETEVRIRRKDGRERTFLSTAIQLVSHRGMRAHVVISAVDVTEHKQREKDLIVLANTDGLTGIKNRRSLLHDGEREFRRAQRVGRPLSVMIFDLDHFKRINDTYGHGVGDRVLQAFVSSVQKNLRDIDIFGRIGGEEFAVVLPETTGDNAVAVAERIRSTVAEAPLSIDGDIVKFTVSIGIDDRTGENSGFEGMLARADEALYAAKKAGRNRTEVYKDGIR</sequence>
<dbReference type="GO" id="GO:0003824">
    <property type="term" value="F:catalytic activity"/>
    <property type="evidence" value="ECO:0007669"/>
    <property type="project" value="UniProtKB-ARBA"/>
</dbReference>
<feature type="transmembrane region" description="Helical" evidence="1">
    <location>
        <begin position="302"/>
        <end position="325"/>
    </location>
</feature>
<dbReference type="Gene3D" id="3.30.450.20">
    <property type="entry name" value="PAS domain"/>
    <property type="match status" value="3"/>
</dbReference>
<keyword evidence="1" id="KW-1133">Transmembrane helix</keyword>
<dbReference type="InterPro" id="IPR035965">
    <property type="entry name" value="PAS-like_dom_sf"/>
</dbReference>
<dbReference type="Gene3D" id="3.30.70.270">
    <property type="match status" value="1"/>
</dbReference>
<dbReference type="RefSeq" id="WP_132939610.1">
    <property type="nucleotide sequence ID" value="NZ_CP119676.1"/>
</dbReference>
<dbReference type="CDD" id="cd00130">
    <property type="entry name" value="PAS"/>
    <property type="match status" value="1"/>
</dbReference>
<dbReference type="SMART" id="SM00267">
    <property type="entry name" value="GGDEF"/>
    <property type="match status" value="1"/>
</dbReference>
<dbReference type="NCBIfam" id="TIGR00229">
    <property type="entry name" value="sensory_box"/>
    <property type="match status" value="1"/>
</dbReference>
<accession>A0A4R3J7I0</accession>
<dbReference type="OrthoDB" id="9812260at2"/>
<dbReference type="CDD" id="cd18773">
    <property type="entry name" value="PDC1_HK_sensor"/>
    <property type="match status" value="1"/>
</dbReference>
<feature type="domain" description="PAC" evidence="2">
    <location>
        <begin position="412"/>
        <end position="464"/>
    </location>
</feature>
<dbReference type="CDD" id="cd12915">
    <property type="entry name" value="PDC2_DGC_like"/>
    <property type="match status" value="1"/>
</dbReference>
<dbReference type="InterPro" id="IPR000014">
    <property type="entry name" value="PAS"/>
</dbReference>
<dbReference type="InterPro" id="IPR043128">
    <property type="entry name" value="Rev_trsase/Diguanyl_cyclase"/>
</dbReference>
<dbReference type="PANTHER" id="PTHR46663:SF4">
    <property type="entry name" value="DIGUANYLATE CYCLASE DGCT-RELATED"/>
    <property type="match status" value="1"/>
</dbReference>
<evidence type="ECO:0000256" key="1">
    <source>
        <dbReference type="SAM" id="Phobius"/>
    </source>
</evidence>
<protein>
    <submittedName>
        <fullName evidence="4">PAS domain S-box-containing protein/diguanylate cyclase (GGDEF)-like protein</fullName>
    </submittedName>
</protein>
<dbReference type="Pfam" id="PF22588">
    <property type="entry name" value="dCache_1_like"/>
    <property type="match status" value="1"/>
</dbReference>
<comment type="caution">
    <text evidence="4">The sequence shown here is derived from an EMBL/GenBank/DDBJ whole genome shotgun (WGS) entry which is preliminary data.</text>
</comment>
<dbReference type="EMBL" id="SLZW01000008">
    <property type="protein sequence ID" value="TCS61315.1"/>
    <property type="molecule type" value="Genomic_DNA"/>
</dbReference>
<dbReference type="PROSITE" id="PS50113">
    <property type="entry name" value="PAC"/>
    <property type="match status" value="1"/>
</dbReference>
<dbReference type="Pfam" id="PF00990">
    <property type="entry name" value="GGDEF"/>
    <property type="match status" value="1"/>
</dbReference>